<evidence type="ECO:0000313" key="2">
    <source>
        <dbReference type="Proteomes" id="UP001596353"/>
    </source>
</evidence>
<dbReference type="EMBL" id="JBHSWG010000001">
    <property type="protein sequence ID" value="MFC6760926.1"/>
    <property type="molecule type" value="Genomic_DNA"/>
</dbReference>
<name>A0ABW2B5L6_9RHOB</name>
<proteinExistence type="predicted"/>
<dbReference type="Proteomes" id="UP001596353">
    <property type="component" value="Unassembled WGS sequence"/>
</dbReference>
<keyword evidence="2" id="KW-1185">Reference proteome</keyword>
<gene>
    <name evidence="1" type="ORF">ACFQFQ_17865</name>
</gene>
<reference evidence="2" key="1">
    <citation type="journal article" date="2019" name="Int. J. Syst. Evol. Microbiol.">
        <title>The Global Catalogue of Microorganisms (GCM) 10K type strain sequencing project: providing services to taxonomists for standard genome sequencing and annotation.</title>
        <authorList>
            <consortium name="The Broad Institute Genomics Platform"/>
            <consortium name="The Broad Institute Genome Sequencing Center for Infectious Disease"/>
            <person name="Wu L."/>
            <person name="Ma J."/>
        </authorList>
    </citation>
    <scope>NUCLEOTIDE SEQUENCE [LARGE SCALE GENOMIC DNA]</scope>
    <source>
        <strain evidence="2">CCUG 66188</strain>
    </source>
</reference>
<evidence type="ECO:0000313" key="1">
    <source>
        <dbReference type="EMBL" id="MFC6760926.1"/>
    </source>
</evidence>
<sequence>MMTAETQTFWKFSQALRDAVARKDAAATIEAIDDVEALALYASPQIQRRALETLQDIAGGAYPAAACERAQGALAWCRHQA</sequence>
<organism evidence="1 2">
    <name type="scientific">Sulfitobacter porphyrae</name>
    <dbReference type="NCBI Taxonomy" id="1246864"/>
    <lineage>
        <taxon>Bacteria</taxon>
        <taxon>Pseudomonadati</taxon>
        <taxon>Pseudomonadota</taxon>
        <taxon>Alphaproteobacteria</taxon>
        <taxon>Rhodobacterales</taxon>
        <taxon>Roseobacteraceae</taxon>
        <taxon>Sulfitobacter</taxon>
    </lineage>
</organism>
<accession>A0ABW2B5L6</accession>
<comment type="caution">
    <text evidence="1">The sequence shown here is derived from an EMBL/GenBank/DDBJ whole genome shotgun (WGS) entry which is preliminary data.</text>
</comment>
<protein>
    <submittedName>
        <fullName evidence="1">Uncharacterized protein</fullName>
    </submittedName>
</protein>